<keyword evidence="3" id="KW-1185">Reference proteome</keyword>
<evidence type="ECO:0000256" key="1">
    <source>
        <dbReference type="SAM" id="MobiDB-lite"/>
    </source>
</evidence>
<sequence length="701" mass="77196">MDEPNLDLRDFLLELRQFPDDLQRLIILMIEDVEDWILIALAQPPIEEVDLEGNPDETTYHHLSDATDPWGYPQDHKARATDVQLASLGDAPSSDTADETGGGGFSLLSFHPRQYTVFSTTAESLLEEEDLETSPRSGTPASNLIRFPPLPPPPTPSLLSLASSSSLYLVLSQLPQAEAIKSQYLLPTRLPPPHAIKPQVSRRLACCVVTLSLFLQVSTLVLTYLASPASERRQDTSSSLGKRLSMKYCKVPIIPLLFVYPTADIQPLEPPLGSCLALGPQVEFPRVSARLETWATRTNMAIHGHSCSNISTCLPPCPECSPWHIPRTADRNVTTQSTQPTQSGRELGLAGGLVERGNKQHARPSAASQRFPLLEGGLSSALPYPHGRCFGVSDQQIKDASMRLTARLKLAATRTRSAAASDELYCLSKFHPSLALPVKRRSAWVRRRGPNVVPGPSLLLTEDWAVAVLTRLEKKENCARRPLPSLGGETHTGLEMNGASSLAPFCLPHHHEEPHSLATGCAKSLMLPQPRETCEEKNAVAYHSVRFAVPAVFDWSPTLRFRRVIAGQANRVQALSLWPWLLKPRHSAIEDCQLGSLWKIKLKSLAPSSASAPLVLFSHTSTVKPLGASSQFFDPYWICHALILLFRHTVRVMVWICSAEVLAYNSFSPHKPIIKLNSRYRTPPSGTQHVPKSPSSLFISV</sequence>
<dbReference type="Proteomes" id="UP001642720">
    <property type="component" value="Unassembled WGS sequence"/>
</dbReference>
<proteinExistence type="predicted"/>
<gene>
    <name evidence="2" type="ORF">CCMA1212_004863</name>
</gene>
<feature type="region of interest" description="Disordered" evidence="1">
    <location>
        <begin position="126"/>
        <end position="149"/>
    </location>
</feature>
<name>A0ABY2H4U4_9HYPO</name>
<organism evidence="2 3">
    <name type="scientific">Trichoderma ghanense</name>
    <dbReference type="NCBI Taxonomy" id="65468"/>
    <lineage>
        <taxon>Eukaryota</taxon>
        <taxon>Fungi</taxon>
        <taxon>Dikarya</taxon>
        <taxon>Ascomycota</taxon>
        <taxon>Pezizomycotina</taxon>
        <taxon>Sordariomycetes</taxon>
        <taxon>Hypocreomycetidae</taxon>
        <taxon>Hypocreales</taxon>
        <taxon>Hypocreaceae</taxon>
        <taxon>Trichoderma</taxon>
    </lineage>
</organism>
<dbReference type="RefSeq" id="XP_073559449.1">
    <property type="nucleotide sequence ID" value="XM_073702149.1"/>
</dbReference>
<evidence type="ECO:0000313" key="3">
    <source>
        <dbReference type="Proteomes" id="UP001642720"/>
    </source>
</evidence>
<dbReference type="EMBL" id="PPTA01000005">
    <property type="protein sequence ID" value="TFB03248.1"/>
    <property type="molecule type" value="Genomic_DNA"/>
</dbReference>
<accession>A0ABY2H4U4</accession>
<comment type="caution">
    <text evidence="2">The sequence shown here is derived from an EMBL/GenBank/DDBJ whole genome shotgun (WGS) entry which is preliminary data.</text>
</comment>
<protein>
    <submittedName>
        <fullName evidence="2">Uncharacterized protein</fullName>
    </submittedName>
</protein>
<reference evidence="2 3" key="1">
    <citation type="submission" date="2018-01" db="EMBL/GenBank/DDBJ databases">
        <title>Genome characterization of the sugarcane-associated fungus Trichoderma ghanense CCMA-1212 and their application in lignocelulose bioconversion.</title>
        <authorList>
            <person name="Steindorff A.S."/>
            <person name="Mendes T.D."/>
            <person name="Vilela E.S.D."/>
            <person name="Rodrigues D.S."/>
            <person name="Formighieri E.F."/>
            <person name="Melo I.S."/>
            <person name="Favaro L.C.L."/>
        </authorList>
    </citation>
    <scope>NUCLEOTIDE SEQUENCE [LARGE SCALE GENOMIC DNA]</scope>
    <source>
        <strain evidence="2 3">CCMA-1212</strain>
    </source>
</reference>
<evidence type="ECO:0000313" key="2">
    <source>
        <dbReference type="EMBL" id="TFB03248.1"/>
    </source>
</evidence>
<dbReference type="GeneID" id="300576599"/>